<comment type="caution">
    <text evidence="1">The sequence shown here is derived from an EMBL/GenBank/DDBJ whole genome shotgun (WGS) entry which is preliminary data.</text>
</comment>
<organism evidence="1 2">
    <name type="scientific">Eumeta variegata</name>
    <name type="common">Bagworm moth</name>
    <name type="synonym">Eumeta japonica</name>
    <dbReference type="NCBI Taxonomy" id="151549"/>
    <lineage>
        <taxon>Eukaryota</taxon>
        <taxon>Metazoa</taxon>
        <taxon>Ecdysozoa</taxon>
        <taxon>Arthropoda</taxon>
        <taxon>Hexapoda</taxon>
        <taxon>Insecta</taxon>
        <taxon>Pterygota</taxon>
        <taxon>Neoptera</taxon>
        <taxon>Endopterygota</taxon>
        <taxon>Lepidoptera</taxon>
        <taxon>Glossata</taxon>
        <taxon>Ditrysia</taxon>
        <taxon>Tineoidea</taxon>
        <taxon>Psychidae</taxon>
        <taxon>Oiketicinae</taxon>
        <taxon>Eumeta</taxon>
    </lineage>
</organism>
<evidence type="ECO:0000313" key="2">
    <source>
        <dbReference type="Proteomes" id="UP000299102"/>
    </source>
</evidence>
<reference evidence="1 2" key="1">
    <citation type="journal article" date="2019" name="Commun. Biol.">
        <title>The bagworm genome reveals a unique fibroin gene that provides high tensile strength.</title>
        <authorList>
            <person name="Kono N."/>
            <person name="Nakamura H."/>
            <person name="Ohtoshi R."/>
            <person name="Tomita M."/>
            <person name="Numata K."/>
            <person name="Arakawa K."/>
        </authorList>
    </citation>
    <scope>NUCLEOTIDE SEQUENCE [LARGE SCALE GENOMIC DNA]</scope>
</reference>
<sequence length="151" mass="16459">MCSVLIIYTLTDNPVAVPISMEARGPDVGQCRPRTSSDLTTTLLLTYYQKVAGRSISPYRMRRRSAHVSRHTPPPPLLPAPARNCGGGTYFDFRGVVNISSHLCSACVPRRARPVHLSPGLFSLARCSGSHSPSGGMIIMFFPPHVFLPLL</sequence>
<keyword evidence="2" id="KW-1185">Reference proteome</keyword>
<protein>
    <submittedName>
        <fullName evidence="1">Uncharacterized protein</fullName>
    </submittedName>
</protein>
<dbReference type="EMBL" id="BGZK01000380">
    <property type="protein sequence ID" value="GBP40380.1"/>
    <property type="molecule type" value="Genomic_DNA"/>
</dbReference>
<evidence type="ECO:0000313" key="1">
    <source>
        <dbReference type="EMBL" id="GBP40380.1"/>
    </source>
</evidence>
<dbReference type="Proteomes" id="UP000299102">
    <property type="component" value="Unassembled WGS sequence"/>
</dbReference>
<gene>
    <name evidence="1" type="ORF">EVAR_86526_1</name>
</gene>
<accession>A0A4C1VPB1</accession>
<name>A0A4C1VPB1_EUMVA</name>
<proteinExistence type="predicted"/>
<dbReference type="AlphaFoldDB" id="A0A4C1VPB1"/>